<dbReference type="Pfam" id="PF01201">
    <property type="entry name" value="Ribosomal_S8e"/>
    <property type="match status" value="1"/>
</dbReference>
<evidence type="ECO:0000313" key="7">
    <source>
        <dbReference type="Proteomes" id="UP000530660"/>
    </source>
</evidence>
<dbReference type="GO" id="GO:0030684">
    <property type="term" value="C:preribosome"/>
    <property type="evidence" value="ECO:0007669"/>
    <property type="project" value="UniProtKB-ARBA"/>
</dbReference>
<reference evidence="6 7" key="1">
    <citation type="journal article" date="2020" name="J. Phycol.">
        <title>Comparative genome analysis reveals Cyanidiococcus gen. nov., a new extremophilic red algal genus sister to Cyanidioschyzon (Cyanidioschyzonaceae, Rhodophyta).</title>
        <authorList>
            <person name="Liu S.-L."/>
            <person name="Chiang Y.-R."/>
            <person name="Yoon H.S."/>
            <person name="Fu H.-Y."/>
        </authorList>
    </citation>
    <scope>NUCLEOTIDE SEQUENCE [LARGE SCALE GENOMIC DNA]</scope>
    <source>
        <strain evidence="6 7">THAL066</strain>
    </source>
</reference>
<dbReference type="GO" id="GO:0005730">
    <property type="term" value="C:nucleolus"/>
    <property type="evidence" value="ECO:0007669"/>
    <property type="project" value="UniProtKB-SubCell"/>
</dbReference>
<name>A0A7J7IFN3_9RHOD</name>
<dbReference type="AlphaFoldDB" id="A0A7J7IFN3"/>
<sequence length="264" mass="30720">MPQGDYIEEFRKRFGERPDLSERERKRRAREPHKIAATSKELRGLKAKIFQRERFKDKVRLRKEEHLLKRGETLKKGKTSEDERLKNALPAYLLDREDAVRAKTLTNTIRQKRKEKGGKWDVPLPKVRPIPDDEVFRVVRTGKKSKQKEWKRMVTKVTFVGDGFTRRPPKYERFIRPMALRMRRANVTHPELKVTFSLDILGVKKNPSSSLYTQLGVITRGTIIEVNVSELGLVTTSGRVVWGKYAQVTNDPERDGTINAVMLI</sequence>
<comment type="subcellular location">
    <subcellularLocation>
        <location evidence="1">Nucleus</location>
        <location evidence="1">Nucleolus</location>
    </subcellularLocation>
</comment>
<evidence type="ECO:0000256" key="3">
    <source>
        <dbReference type="ARBA" id="ARBA00022517"/>
    </source>
</evidence>
<dbReference type="GO" id="GO:0042273">
    <property type="term" value="P:ribosomal large subunit biogenesis"/>
    <property type="evidence" value="ECO:0007669"/>
    <property type="project" value="UniProtKB-ARBA"/>
</dbReference>
<keyword evidence="7" id="KW-1185">Reference proteome</keyword>
<keyword evidence="5" id="KW-0539">Nucleus</keyword>
<evidence type="ECO:0000256" key="1">
    <source>
        <dbReference type="ARBA" id="ARBA00004604"/>
    </source>
</evidence>
<dbReference type="EMBL" id="VWRR01000012">
    <property type="protein sequence ID" value="KAF6001915.1"/>
    <property type="molecule type" value="Genomic_DNA"/>
</dbReference>
<proteinExistence type="inferred from homology"/>
<comment type="caution">
    <text evidence="6">The sequence shown here is derived from an EMBL/GenBank/DDBJ whole genome shotgun (WGS) entry which is preliminary data.</text>
</comment>
<evidence type="ECO:0000256" key="4">
    <source>
        <dbReference type="ARBA" id="ARBA00022552"/>
    </source>
</evidence>
<dbReference type="Gene3D" id="2.40.10.310">
    <property type="match status" value="1"/>
</dbReference>
<dbReference type="FunFam" id="2.40.10.310:FF:000001">
    <property type="entry name" value="NSA2, ribosome biogenesis homolog"/>
    <property type="match status" value="1"/>
</dbReference>
<dbReference type="PANTHER" id="PTHR12642">
    <property type="entry name" value="RIBOSOME BIOGENESIS PROTEIN NSA2 HOMOLOG"/>
    <property type="match status" value="1"/>
</dbReference>
<protein>
    <submittedName>
        <fullName evidence="6">Ribosome bioproteinsis protein</fullName>
    </submittedName>
</protein>
<evidence type="ECO:0000256" key="2">
    <source>
        <dbReference type="ARBA" id="ARBA00005424"/>
    </source>
</evidence>
<evidence type="ECO:0000313" key="6">
    <source>
        <dbReference type="EMBL" id="KAF6001915.1"/>
    </source>
</evidence>
<dbReference type="InterPro" id="IPR022309">
    <property type="entry name" value="Ribosomal_Se8/biogenesis_NSA2"/>
</dbReference>
<keyword evidence="3" id="KW-0690">Ribosome biogenesis</keyword>
<dbReference type="OrthoDB" id="1847590at2759"/>
<accession>A0A7J7IFN3</accession>
<dbReference type="Proteomes" id="UP000530660">
    <property type="component" value="Unassembled WGS sequence"/>
</dbReference>
<comment type="similarity">
    <text evidence="2">Belongs to the eukaryotic ribosomal protein eS8 family. Ribosome biogenesis protein NSA2 subfamily.</text>
</comment>
<organism evidence="6 7">
    <name type="scientific">Cyanidiococcus yangmingshanensis</name>
    <dbReference type="NCBI Taxonomy" id="2690220"/>
    <lineage>
        <taxon>Eukaryota</taxon>
        <taxon>Rhodophyta</taxon>
        <taxon>Bangiophyceae</taxon>
        <taxon>Cyanidiales</taxon>
        <taxon>Cyanidiaceae</taxon>
        <taxon>Cyanidiococcus</taxon>
    </lineage>
</organism>
<gene>
    <name evidence="6" type="primary">NSA2</name>
    <name evidence="6" type="ORF">F1559_001384</name>
</gene>
<dbReference type="GO" id="GO:0006364">
    <property type="term" value="P:rRNA processing"/>
    <property type="evidence" value="ECO:0007669"/>
    <property type="project" value="UniProtKB-KW"/>
</dbReference>
<evidence type="ECO:0000256" key="5">
    <source>
        <dbReference type="ARBA" id="ARBA00023242"/>
    </source>
</evidence>
<keyword evidence="4" id="KW-0698">rRNA processing</keyword>
<dbReference type="InterPro" id="IPR039411">
    <property type="entry name" value="NSA2_fam"/>
</dbReference>